<feature type="compositionally biased region" description="Basic and acidic residues" evidence="2">
    <location>
        <begin position="301"/>
        <end position="336"/>
    </location>
</feature>
<dbReference type="EMBL" id="LN483142">
    <property type="protein sequence ID" value="CED82887.1"/>
    <property type="molecule type" value="Genomic_DNA"/>
</dbReference>
<dbReference type="PANTHER" id="PTHR12375">
    <property type="entry name" value="RNA-BINDING PROTEIN LUC7-RELATED"/>
    <property type="match status" value="1"/>
</dbReference>
<feature type="compositionally biased region" description="Low complexity" evidence="2">
    <location>
        <begin position="244"/>
        <end position="260"/>
    </location>
</feature>
<dbReference type="AlphaFoldDB" id="A0A0F7SLA4"/>
<feature type="region of interest" description="Disordered" evidence="2">
    <location>
        <begin position="236"/>
        <end position="343"/>
    </location>
</feature>
<dbReference type="GO" id="GO:0005685">
    <property type="term" value="C:U1 snRNP"/>
    <property type="evidence" value="ECO:0007669"/>
    <property type="project" value="InterPro"/>
</dbReference>
<sequence length="343" mass="38447">MGRLAEAQRKLLEQMMGAEAMGIIQVPLHFTDDKVCKNYLCGTCPHIVFTNTKMDLGPCPRAHQEKLQIEYQLAKLDRPDDAAIARIENEWQSNIFMFVDDCDRRIHTSQKRLEKTPEENAKTTALMREIGEIEISIQDGTAEIEQLGEAGKVDESIQKLAAVDALKAEKADKERELQQLAETSGASGHQKLRVCEVCGAYLSILDSDRRLADHFGGKMHLGYKELRELLVKINEERQRKRSNPTAHAPATAPASMSHPAPAGPPSSAGGGYDRPPGGYQSRESRDRYASSRAPEAGSGGYDDRDRKRGYDDRRGGYDDDRAPKRSYDGRDRERSRSPSRRKY</sequence>
<proteinExistence type="inferred from homology"/>
<accession>A0A0F7SLA4</accession>
<dbReference type="GO" id="GO:0003729">
    <property type="term" value="F:mRNA binding"/>
    <property type="evidence" value="ECO:0007669"/>
    <property type="project" value="InterPro"/>
</dbReference>
<dbReference type="GO" id="GO:0006376">
    <property type="term" value="P:mRNA splice site recognition"/>
    <property type="evidence" value="ECO:0007669"/>
    <property type="project" value="InterPro"/>
</dbReference>
<comment type="similarity">
    <text evidence="1">Belongs to the Luc7 family.</text>
</comment>
<dbReference type="Pfam" id="PF03194">
    <property type="entry name" value="LUC7"/>
    <property type="match status" value="1"/>
</dbReference>
<evidence type="ECO:0000256" key="1">
    <source>
        <dbReference type="ARBA" id="ARBA00005655"/>
    </source>
</evidence>
<evidence type="ECO:0000313" key="3">
    <source>
        <dbReference type="EMBL" id="CED82887.1"/>
    </source>
</evidence>
<reference evidence="3" key="1">
    <citation type="submission" date="2014-08" db="EMBL/GenBank/DDBJ databases">
        <authorList>
            <person name="Sharma Rahul"/>
            <person name="Thines Marco"/>
        </authorList>
    </citation>
    <scope>NUCLEOTIDE SEQUENCE</scope>
</reference>
<protein>
    <submittedName>
        <fullName evidence="3">Spliceosome subunit</fullName>
    </submittedName>
</protein>
<name>A0A0F7SLA4_PHARH</name>
<dbReference type="InterPro" id="IPR004882">
    <property type="entry name" value="Luc7-rel"/>
</dbReference>
<evidence type="ECO:0000256" key="2">
    <source>
        <dbReference type="SAM" id="MobiDB-lite"/>
    </source>
</evidence>
<organism evidence="3">
    <name type="scientific">Phaffia rhodozyma</name>
    <name type="common">Yeast</name>
    <name type="synonym">Xanthophyllomyces dendrorhous</name>
    <dbReference type="NCBI Taxonomy" id="264483"/>
    <lineage>
        <taxon>Eukaryota</taxon>
        <taxon>Fungi</taxon>
        <taxon>Dikarya</taxon>
        <taxon>Basidiomycota</taxon>
        <taxon>Agaricomycotina</taxon>
        <taxon>Tremellomycetes</taxon>
        <taxon>Cystofilobasidiales</taxon>
        <taxon>Mrakiaceae</taxon>
        <taxon>Phaffia</taxon>
    </lineage>
</organism>